<dbReference type="HOGENOM" id="CLU_175516_1_0_5"/>
<protein>
    <submittedName>
        <fullName evidence="3">Protein of unassigned function</fullName>
    </submittedName>
</protein>
<dbReference type="InterPro" id="IPR038444">
    <property type="entry name" value="DUF465_sf"/>
</dbReference>
<accession>A0A089NR70</accession>
<reference evidence="3 4" key="1">
    <citation type="journal article" date="2014" name="PLoS ONE">
        <title>Genome Information of Methylobacterium oryzae, a Plant-Probiotic Methylotroph in the Phyllosphere.</title>
        <authorList>
            <person name="Kwak M.J."/>
            <person name="Jeong H."/>
            <person name="Madhaiyan M."/>
            <person name="Lee Y."/>
            <person name="Sa T.M."/>
            <person name="Oh T.K."/>
            <person name="Kim J.F."/>
        </authorList>
    </citation>
    <scope>NUCLEOTIDE SEQUENCE [LARGE SCALE GENOMIC DNA]</scope>
    <source>
        <strain evidence="3 4">CBMB20</strain>
    </source>
</reference>
<dbReference type="Proteomes" id="UP000029492">
    <property type="component" value="Chromosome"/>
</dbReference>
<feature type="region of interest" description="Disordered" evidence="2">
    <location>
        <begin position="1"/>
        <end position="27"/>
    </location>
</feature>
<dbReference type="AlphaFoldDB" id="A0A089NR70"/>
<dbReference type="EMBL" id="CP003811">
    <property type="protein sequence ID" value="AIQ89040.1"/>
    <property type="molecule type" value="Genomic_DNA"/>
</dbReference>
<dbReference type="eggNOG" id="COG5481">
    <property type="taxonomic scope" value="Bacteria"/>
</dbReference>
<evidence type="ECO:0000313" key="4">
    <source>
        <dbReference type="Proteomes" id="UP000029492"/>
    </source>
</evidence>
<dbReference type="RefSeq" id="WP_078947082.1">
    <property type="nucleotide sequence ID" value="NZ_CP003811.1"/>
</dbReference>
<evidence type="ECO:0000313" key="3">
    <source>
        <dbReference type="EMBL" id="AIQ89040.1"/>
    </source>
</evidence>
<feature type="coiled-coil region" evidence="1">
    <location>
        <begin position="31"/>
        <end position="65"/>
    </location>
</feature>
<organism evidence="3 4">
    <name type="scientific">Methylobacterium oryzae CBMB20</name>
    <dbReference type="NCBI Taxonomy" id="693986"/>
    <lineage>
        <taxon>Bacteria</taxon>
        <taxon>Pseudomonadati</taxon>
        <taxon>Pseudomonadota</taxon>
        <taxon>Alphaproteobacteria</taxon>
        <taxon>Hyphomicrobiales</taxon>
        <taxon>Methylobacteriaceae</taxon>
        <taxon>Methylobacterium</taxon>
    </lineage>
</organism>
<gene>
    <name evidence="3" type="ORF">MOC_1285</name>
</gene>
<dbReference type="Gene3D" id="6.10.280.50">
    <property type="match status" value="1"/>
</dbReference>
<evidence type="ECO:0000256" key="2">
    <source>
        <dbReference type="SAM" id="MobiDB-lite"/>
    </source>
</evidence>
<sequence length="86" mass="9590">MLSGHERSSGPQVTMADEAGESAQSDLLGELARLREEHRDLDGAIEALERSVAGDQLQIQRLKKRKLTLRDRIFHIEDALTPDIIA</sequence>
<evidence type="ECO:0000256" key="1">
    <source>
        <dbReference type="SAM" id="Coils"/>
    </source>
</evidence>
<dbReference type="Pfam" id="PF04325">
    <property type="entry name" value="DUF465"/>
    <property type="match status" value="1"/>
</dbReference>
<keyword evidence="1" id="KW-0175">Coiled coil</keyword>
<proteinExistence type="predicted"/>
<dbReference type="InterPro" id="IPR007420">
    <property type="entry name" value="DUF465"/>
</dbReference>
<dbReference type="STRING" id="693986.MOC_1285"/>
<dbReference type="KEGG" id="mor:MOC_1285"/>
<name>A0A089NR70_9HYPH</name>
<keyword evidence="4" id="KW-1185">Reference proteome</keyword>
<dbReference type="GeneID" id="96606581"/>